<dbReference type="EMBL" id="JAUJFI010000003">
    <property type="protein sequence ID" value="MDQ2101381.1"/>
    <property type="molecule type" value="Genomic_DNA"/>
</dbReference>
<keyword evidence="3" id="KW-1185">Reference proteome</keyword>
<accession>A0ABU0WB77</accession>
<evidence type="ECO:0000313" key="2">
    <source>
        <dbReference type="EMBL" id="MDQ2101381.1"/>
    </source>
</evidence>
<protein>
    <recommendedName>
        <fullName evidence="4">Transposase</fullName>
    </recommendedName>
</protein>
<sequence>MVAGDCHIRSMPNLARQTADETAEETAEADASPAPVTESRADRHGVPHERMRVWLLRVADGRFDGEPPEACDP</sequence>
<evidence type="ECO:0000313" key="3">
    <source>
        <dbReference type="Proteomes" id="UP001227317"/>
    </source>
</evidence>
<gene>
    <name evidence="2" type="ORF">QSG27_01570</name>
</gene>
<organism evidence="2 3">
    <name type="scientific">Azospirillum isscasi</name>
    <dbReference type="NCBI Taxonomy" id="3053926"/>
    <lineage>
        <taxon>Bacteria</taxon>
        <taxon>Pseudomonadati</taxon>
        <taxon>Pseudomonadota</taxon>
        <taxon>Alphaproteobacteria</taxon>
        <taxon>Rhodospirillales</taxon>
        <taxon>Azospirillaceae</taxon>
        <taxon>Azospirillum</taxon>
    </lineage>
</organism>
<feature type="region of interest" description="Disordered" evidence="1">
    <location>
        <begin position="1"/>
        <end position="48"/>
    </location>
</feature>
<name>A0ABU0WB77_9PROT</name>
<feature type="compositionally biased region" description="Basic and acidic residues" evidence="1">
    <location>
        <begin position="39"/>
        <end position="48"/>
    </location>
</feature>
<dbReference type="Proteomes" id="UP001227317">
    <property type="component" value="Unassembled WGS sequence"/>
</dbReference>
<evidence type="ECO:0008006" key="4">
    <source>
        <dbReference type="Google" id="ProtNLM"/>
    </source>
</evidence>
<reference evidence="2 3" key="1">
    <citation type="submission" date="2023-06" db="EMBL/GenBank/DDBJ databases">
        <title>Azospirillum isscasensis sp.nov, a bacterium isolated from rhizosphere soil of rice.</title>
        <authorList>
            <person name="Wang H."/>
        </authorList>
    </citation>
    <scope>NUCLEOTIDE SEQUENCE [LARGE SCALE GENOMIC DNA]</scope>
    <source>
        <strain evidence="2 3">C340-1</strain>
    </source>
</reference>
<evidence type="ECO:0000256" key="1">
    <source>
        <dbReference type="SAM" id="MobiDB-lite"/>
    </source>
</evidence>
<proteinExistence type="predicted"/>
<comment type="caution">
    <text evidence="2">The sequence shown here is derived from an EMBL/GenBank/DDBJ whole genome shotgun (WGS) entry which is preliminary data.</text>
</comment>